<gene>
    <name evidence="1" type="ORF">UFOPK1951_00310</name>
</gene>
<protein>
    <submittedName>
        <fullName evidence="1">Unannotated protein</fullName>
    </submittedName>
</protein>
<name>A0A6J6ICT4_9ZZZZ</name>
<dbReference type="Gene3D" id="1.10.150.20">
    <property type="entry name" value="5' to 3' exonuclease, C-terminal subdomain"/>
    <property type="match status" value="1"/>
</dbReference>
<proteinExistence type="predicted"/>
<organism evidence="1">
    <name type="scientific">freshwater metagenome</name>
    <dbReference type="NCBI Taxonomy" id="449393"/>
    <lineage>
        <taxon>unclassified sequences</taxon>
        <taxon>metagenomes</taxon>
        <taxon>ecological metagenomes</taxon>
    </lineage>
</organism>
<sequence>MIKASIEIFPVVFGDFDMSNYEEIDDEWRAIGLAAPARKALIDAKLYKVSDLRKISLEELTNLHGMGKSAIARIKVVMHGKKITFRN</sequence>
<reference evidence="1" key="1">
    <citation type="submission" date="2020-05" db="EMBL/GenBank/DDBJ databases">
        <authorList>
            <person name="Chiriac C."/>
            <person name="Salcher M."/>
            <person name="Ghai R."/>
            <person name="Kavagutti S V."/>
        </authorList>
    </citation>
    <scope>NUCLEOTIDE SEQUENCE</scope>
</reference>
<evidence type="ECO:0000313" key="1">
    <source>
        <dbReference type="EMBL" id="CAB4622137.1"/>
    </source>
</evidence>
<dbReference type="EMBL" id="CAEZVH010000022">
    <property type="protein sequence ID" value="CAB4622137.1"/>
    <property type="molecule type" value="Genomic_DNA"/>
</dbReference>
<dbReference type="SUPFAM" id="SSF47789">
    <property type="entry name" value="C-terminal domain of RNA polymerase alpha subunit"/>
    <property type="match status" value="1"/>
</dbReference>
<dbReference type="AlphaFoldDB" id="A0A6J6ICT4"/>
<accession>A0A6J6ICT4</accession>